<dbReference type="RefSeq" id="WP_011938551.1">
    <property type="nucleotide sequence ID" value="NC_009483.1"/>
</dbReference>
<dbReference type="Gene3D" id="3.10.20.30">
    <property type="match status" value="1"/>
</dbReference>
<dbReference type="AlphaFoldDB" id="A5GEI9"/>
<evidence type="ECO:0008006" key="3">
    <source>
        <dbReference type="Google" id="ProtNLM"/>
    </source>
</evidence>
<dbReference type="Pfam" id="PF02597">
    <property type="entry name" value="ThiS"/>
    <property type="match status" value="1"/>
</dbReference>
<reference evidence="1 2" key="1">
    <citation type="submission" date="2007-05" db="EMBL/GenBank/DDBJ databases">
        <title>Complete sequence of Geobacter uraniireducens Rf4.</title>
        <authorList>
            <consortium name="US DOE Joint Genome Institute"/>
            <person name="Copeland A."/>
            <person name="Lucas S."/>
            <person name="Lapidus A."/>
            <person name="Barry K."/>
            <person name="Detter J.C."/>
            <person name="Glavina del Rio T."/>
            <person name="Hammon N."/>
            <person name="Israni S."/>
            <person name="Dalin E."/>
            <person name="Tice H."/>
            <person name="Pitluck S."/>
            <person name="Chertkov O."/>
            <person name="Brettin T."/>
            <person name="Bruce D."/>
            <person name="Han C."/>
            <person name="Schmutz J."/>
            <person name="Larimer F."/>
            <person name="Land M."/>
            <person name="Hauser L."/>
            <person name="Kyrpides N."/>
            <person name="Mikhailova N."/>
            <person name="Shelobolina E."/>
            <person name="Aklujkar M."/>
            <person name="Lovley D."/>
            <person name="Richardson P."/>
        </authorList>
    </citation>
    <scope>NUCLEOTIDE SEQUENCE [LARGE SCALE GENOMIC DNA]</scope>
    <source>
        <strain evidence="1 2">Rf4</strain>
    </source>
</reference>
<dbReference type="InterPro" id="IPR003749">
    <property type="entry name" value="ThiS/MoaD-like"/>
</dbReference>
<protein>
    <recommendedName>
        <fullName evidence="3">MoaD/ThiS family protein</fullName>
    </recommendedName>
</protein>
<accession>A5GEI9</accession>
<sequence>MSTQTNTKVRMFGALHSFRKEQGLESTTEVTIPPEGRTAQDLAHDLDLPMKKIEAVFVNHVVHGLDHLIQAGDRVAFVPTGIPGPHRLLLGIFGADRQNSMQ</sequence>
<dbReference type="OrthoDB" id="5339859at2"/>
<dbReference type="KEGG" id="gur:Gura_1649"/>
<dbReference type="EMBL" id="CP000698">
    <property type="protein sequence ID" value="ABQ25844.1"/>
    <property type="molecule type" value="Genomic_DNA"/>
</dbReference>
<dbReference type="SUPFAM" id="SSF54285">
    <property type="entry name" value="MoaD/ThiS"/>
    <property type="match status" value="1"/>
</dbReference>
<dbReference type="InterPro" id="IPR012675">
    <property type="entry name" value="Beta-grasp_dom_sf"/>
</dbReference>
<evidence type="ECO:0000313" key="1">
    <source>
        <dbReference type="EMBL" id="ABQ25844.1"/>
    </source>
</evidence>
<dbReference type="HOGENOM" id="CLU_114601_5_1_7"/>
<keyword evidence="2" id="KW-1185">Reference proteome</keyword>
<gene>
    <name evidence="1" type="ordered locus">Gura_1649</name>
</gene>
<dbReference type="STRING" id="351605.Gura_1649"/>
<name>A5GEI9_GEOUR</name>
<evidence type="ECO:0000313" key="2">
    <source>
        <dbReference type="Proteomes" id="UP000006695"/>
    </source>
</evidence>
<dbReference type="InterPro" id="IPR016155">
    <property type="entry name" value="Mopterin_synth/thiamin_S_b"/>
</dbReference>
<proteinExistence type="predicted"/>
<organism evidence="1 2">
    <name type="scientific">Geotalea uraniireducens (strain Rf4)</name>
    <name type="common">Geobacter uraniireducens</name>
    <dbReference type="NCBI Taxonomy" id="351605"/>
    <lineage>
        <taxon>Bacteria</taxon>
        <taxon>Pseudomonadati</taxon>
        <taxon>Thermodesulfobacteriota</taxon>
        <taxon>Desulfuromonadia</taxon>
        <taxon>Geobacterales</taxon>
        <taxon>Geobacteraceae</taxon>
        <taxon>Geotalea</taxon>
    </lineage>
</organism>
<dbReference type="Proteomes" id="UP000006695">
    <property type="component" value="Chromosome"/>
</dbReference>